<protein>
    <submittedName>
        <fullName evidence="1">Uncharacterized protein</fullName>
    </submittedName>
</protein>
<sequence>MGNCLAVLRPSGGSCPRAVKSKSDHRVVWVVKMDRKILEFKTPLLVKDVPVECSGSCIGLSKTVPQHLSLNYELKMGKVYYLLPASDSSSFVADTPPAGGVKRIKVVVTKQELEQLLRKKISVGDVLAGLE</sequence>
<comment type="caution">
    <text evidence="1">The sequence shown here is derived from an EMBL/GenBank/DDBJ whole genome shotgun (WGS) entry which is preliminary data.</text>
</comment>
<organism evidence="1 2">
    <name type="scientific">Hibiscus sabdariffa</name>
    <name type="common">roselle</name>
    <dbReference type="NCBI Taxonomy" id="183260"/>
    <lineage>
        <taxon>Eukaryota</taxon>
        <taxon>Viridiplantae</taxon>
        <taxon>Streptophyta</taxon>
        <taxon>Embryophyta</taxon>
        <taxon>Tracheophyta</taxon>
        <taxon>Spermatophyta</taxon>
        <taxon>Magnoliopsida</taxon>
        <taxon>eudicotyledons</taxon>
        <taxon>Gunneridae</taxon>
        <taxon>Pentapetalae</taxon>
        <taxon>rosids</taxon>
        <taxon>malvids</taxon>
        <taxon>Malvales</taxon>
        <taxon>Malvaceae</taxon>
        <taxon>Malvoideae</taxon>
        <taxon>Hibiscus</taxon>
    </lineage>
</organism>
<proteinExistence type="predicted"/>
<evidence type="ECO:0000313" key="1">
    <source>
        <dbReference type="EMBL" id="KAK8484739.1"/>
    </source>
</evidence>
<name>A0ABR1ZVJ1_9ROSI</name>
<dbReference type="EMBL" id="JBBPBN010000543">
    <property type="protein sequence ID" value="KAK8484739.1"/>
    <property type="molecule type" value="Genomic_DNA"/>
</dbReference>
<keyword evidence="2" id="KW-1185">Reference proteome</keyword>
<evidence type="ECO:0000313" key="2">
    <source>
        <dbReference type="Proteomes" id="UP001396334"/>
    </source>
</evidence>
<dbReference type="Proteomes" id="UP001396334">
    <property type="component" value="Unassembled WGS sequence"/>
</dbReference>
<dbReference type="InterPro" id="IPR025322">
    <property type="entry name" value="PADRE_dom"/>
</dbReference>
<dbReference type="PANTHER" id="PTHR33148">
    <property type="entry name" value="PLASTID MOVEMENT IMPAIRED PROTEIN-RELATED"/>
    <property type="match status" value="1"/>
</dbReference>
<dbReference type="Pfam" id="PF14009">
    <property type="entry name" value="PADRE"/>
    <property type="match status" value="1"/>
</dbReference>
<accession>A0ABR1ZVJ1</accession>
<dbReference type="PANTHER" id="PTHR33148:SF2">
    <property type="entry name" value="DUF4228 DOMAIN-CONTAINING PROTEIN"/>
    <property type="match status" value="1"/>
</dbReference>
<reference evidence="1 2" key="1">
    <citation type="journal article" date="2024" name="G3 (Bethesda)">
        <title>Genome assembly of Hibiscus sabdariffa L. provides insights into metabolisms of medicinal natural products.</title>
        <authorList>
            <person name="Kim T."/>
        </authorList>
    </citation>
    <scope>NUCLEOTIDE SEQUENCE [LARGE SCALE GENOMIC DNA]</scope>
    <source>
        <strain evidence="1">TK-2024</strain>
        <tissue evidence="1">Old leaves</tissue>
    </source>
</reference>
<gene>
    <name evidence="1" type="ORF">V6N11_030695</name>
</gene>